<dbReference type="eggNOG" id="KOG0589">
    <property type="taxonomic scope" value="Eukaryota"/>
</dbReference>
<dbReference type="Pfam" id="PF00069">
    <property type="entry name" value="Pkinase"/>
    <property type="match status" value="1"/>
</dbReference>
<dbReference type="RefSeq" id="XP_004037051.1">
    <property type="nucleotide sequence ID" value="XM_004037003.1"/>
</dbReference>
<dbReference type="InterPro" id="IPR000719">
    <property type="entry name" value="Prot_kinase_dom"/>
</dbReference>
<dbReference type="SUPFAM" id="SSF56112">
    <property type="entry name" value="Protein kinase-like (PK-like)"/>
    <property type="match status" value="1"/>
</dbReference>
<dbReference type="GO" id="GO:0005829">
    <property type="term" value="C:cytosol"/>
    <property type="evidence" value="ECO:0007669"/>
    <property type="project" value="TreeGrafter"/>
</dbReference>
<dbReference type="InParanoid" id="G0QNX8"/>
<dbReference type="SMART" id="SM00220">
    <property type="entry name" value="S_TKc"/>
    <property type="match status" value="1"/>
</dbReference>
<name>G0QNX8_ICHMU</name>
<evidence type="ECO:0000256" key="1">
    <source>
        <dbReference type="ARBA" id="ARBA00022679"/>
    </source>
</evidence>
<dbReference type="PANTHER" id="PTHR24348">
    <property type="entry name" value="SERINE/THREONINE-PROTEIN KINASE UNC-51-RELATED"/>
    <property type="match status" value="1"/>
</dbReference>
<dbReference type="GO" id="GO:0010506">
    <property type="term" value="P:regulation of autophagy"/>
    <property type="evidence" value="ECO:0007669"/>
    <property type="project" value="InterPro"/>
</dbReference>
<feature type="domain" description="Protein kinase" evidence="5">
    <location>
        <begin position="1"/>
        <end position="155"/>
    </location>
</feature>
<dbReference type="EC" id="2.7.10.1" evidence="6"/>
<gene>
    <name evidence="6" type="ORF">IMG5_062430</name>
</gene>
<dbReference type="InterPro" id="IPR008271">
    <property type="entry name" value="Ser/Thr_kinase_AS"/>
</dbReference>
<evidence type="ECO:0000256" key="4">
    <source>
        <dbReference type="ARBA" id="ARBA00022840"/>
    </source>
</evidence>
<dbReference type="AlphaFoldDB" id="G0QNX8"/>
<dbReference type="PANTHER" id="PTHR24348:SF22">
    <property type="entry name" value="NON-SPECIFIC SERINE_THREONINE PROTEIN KINASE"/>
    <property type="match status" value="1"/>
</dbReference>
<dbReference type="OMA" id="CCEVRSI"/>
<keyword evidence="2" id="KW-0547">Nucleotide-binding</keyword>
<dbReference type="GO" id="GO:0005776">
    <property type="term" value="C:autophagosome"/>
    <property type="evidence" value="ECO:0007669"/>
    <property type="project" value="TreeGrafter"/>
</dbReference>
<dbReference type="InterPro" id="IPR011009">
    <property type="entry name" value="Kinase-like_dom_sf"/>
</dbReference>
<dbReference type="Gene3D" id="1.10.510.10">
    <property type="entry name" value="Transferase(Phosphotransferase) domain 1"/>
    <property type="match status" value="1"/>
</dbReference>
<dbReference type="InterPro" id="IPR045269">
    <property type="entry name" value="Atg1-like"/>
</dbReference>
<evidence type="ECO:0000313" key="7">
    <source>
        <dbReference type="Proteomes" id="UP000008983"/>
    </source>
</evidence>
<evidence type="ECO:0000256" key="2">
    <source>
        <dbReference type="ARBA" id="ARBA00022741"/>
    </source>
</evidence>
<dbReference type="GO" id="GO:0016020">
    <property type="term" value="C:membrane"/>
    <property type="evidence" value="ECO:0007669"/>
    <property type="project" value="TreeGrafter"/>
</dbReference>
<dbReference type="GO" id="GO:0000407">
    <property type="term" value="C:phagophore assembly site"/>
    <property type="evidence" value="ECO:0007669"/>
    <property type="project" value="TreeGrafter"/>
</dbReference>
<reference evidence="6 7" key="1">
    <citation type="submission" date="2011-07" db="EMBL/GenBank/DDBJ databases">
        <authorList>
            <person name="Coyne R."/>
            <person name="Brami D."/>
            <person name="Johnson J."/>
            <person name="Hostetler J."/>
            <person name="Hannick L."/>
            <person name="Clark T."/>
            <person name="Cassidy-Hanley D."/>
            <person name="Inman J."/>
        </authorList>
    </citation>
    <scope>NUCLEOTIDE SEQUENCE [LARGE SCALE GENOMIC DNA]</scope>
    <source>
        <strain evidence="6 7">G5</strain>
    </source>
</reference>
<keyword evidence="1 6" id="KW-0808">Transferase</keyword>
<protein>
    <submittedName>
        <fullName evidence="6">Protein kinase domain protein</fullName>
        <ecNumber evidence="6">2.7.10.1</ecNumber>
    </submittedName>
</protein>
<dbReference type="GO" id="GO:0000045">
    <property type="term" value="P:autophagosome assembly"/>
    <property type="evidence" value="ECO:0007669"/>
    <property type="project" value="TreeGrafter"/>
</dbReference>
<proteinExistence type="predicted"/>
<keyword evidence="3 6" id="KW-0418">Kinase</keyword>
<organism evidence="6 7">
    <name type="scientific">Ichthyophthirius multifiliis</name>
    <name type="common">White spot disease agent</name>
    <name type="synonym">Ich</name>
    <dbReference type="NCBI Taxonomy" id="5932"/>
    <lineage>
        <taxon>Eukaryota</taxon>
        <taxon>Sar</taxon>
        <taxon>Alveolata</taxon>
        <taxon>Ciliophora</taxon>
        <taxon>Intramacronucleata</taxon>
        <taxon>Oligohymenophorea</taxon>
        <taxon>Hymenostomatida</taxon>
        <taxon>Ophryoglenina</taxon>
        <taxon>Ichthyophthirius</taxon>
    </lineage>
</organism>
<keyword evidence="7" id="KW-1185">Reference proteome</keyword>
<sequence>MEYCEFGNLYDLLKTQKKFDPDISLNFISQILNGYFTLDKLNIIHRDLKPQNIFVTKNQTNQIILKLGDFGIGKQSEQTQSKIGTVCYMAPEMVEKIDNKYNKKIDIWALGCILLELLTGKKFFNGIDKNDVIKNILNFDFKKIQENFKSFLMVF</sequence>
<dbReference type="OrthoDB" id="8693905at2759"/>
<accession>G0QNX8</accession>
<dbReference type="PROSITE" id="PS50011">
    <property type="entry name" value="PROTEIN_KINASE_DOM"/>
    <property type="match status" value="1"/>
</dbReference>
<dbReference type="STRING" id="857967.G0QNX8"/>
<keyword evidence="4" id="KW-0067">ATP-binding</keyword>
<dbReference type="GO" id="GO:0004674">
    <property type="term" value="F:protein serine/threonine kinase activity"/>
    <property type="evidence" value="ECO:0007669"/>
    <property type="project" value="InterPro"/>
</dbReference>
<dbReference type="GO" id="GO:0004714">
    <property type="term" value="F:transmembrane receptor protein tyrosine kinase activity"/>
    <property type="evidence" value="ECO:0007669"/>
    <property type="project" value="UniProtKB-EC"/>
</dbReference>
<dbReference type="GeneID" id="14909242"/>
<evidence type="ECO:0000259" key="5">
    <source>
        <dbReference type="PROSITE" id="PS50011"/>
    </source>
</evidence>
<evidence type="ECO:0000313" key="6">
    <source>
        <dbReference type="EMBL" id="EGR33065.1"/>
    </source>
</evidence>
<dbReference type="EMBL" id="GL983514">
    <property type="protein sequence ID" value="EGR33065.1"/>
    <property type="molecule type" value="Genomic_DNA"/>
</dbReference>
<dbReference type="GO" id="GO:0005524">
    <property type="term" value="F:ATP binding"/>
    <property type="evidence" value="ECO:0007669"/>
    <property type="project" value="UniProtKB-KW"/>
</dbReference>
<dbReference type="PROSITE" id="PS00108">
    <property type="entry name" value="PROTEIN_KINASE_ST"/>
    <property type="match status" value="1"/>
</dbReference>
<evidence type="ECO:0000256" key="3">
    <source>
        <dbReference type="ARBA" id="ARBA00022777"/>
    </source>
</evidence>
<dbReference type="Proteomes" id="UP000008983">
    <property type="component" value="Unassembled WGS sequence"/>
</dbReference>